<evidence type="ECO:0000259" key="1">
    <source>
        <dbReference type="Pfam" id="PF00970"/>
    </source>
</evidence>
<dbReference type="CDD" id="cd06192">
    <property type="entry name" value="DHOD_e_trans_like"/>
    <property type="match status" value="1"/>
</dbReference>
<dbReference type="InterPro" id="IPR006058">
    <property type="entry name" value="2Fe2S_fd_BS"/>
</dbReference>
<dbReference type="Gene3D" id="2.40.30.10">
    <property type="entry name" value="Translation factors"/>
    <property type="match status" value="1"/>
</dbReference>
<reference evidence="2 3" key="1">
    <citation type="submission" date="2016-10" db="EMBL/GenBank/DDBJ databases">
        <authorList>
            <person name="de Groot N.N."/>
        </authorList>
    </citation>
    <scope>NUCLEOTIDE SEQUENCE [LARGE SCALE GENOMIC DNA]</scope>
    <source>
        <strain evidence="2 3">DSM 12271</strain>
    </source>
</reference>
<dbReference type="NCBIfam" id="NF004470">
    <property type="entry name" value="PRK05802.1"/>
    <property type="match status" value="1"/>
</dbReference>
<protein>
    <submittedName>
        <fullName evidence="2">NAD(P)H-flavin reductase</fullName>
    </submittedName>
</protein>
<dbReference type="OrthoDB" id="1704963at2"/>
<evidence type="ECO:0000313" key="3">
    <source>
        <dbReference type="Proteomes" id="UP000198619"/>
    </source>
</evidence>
<proteinExistence type="predicted"/>
<keyword evidence="3" id="KW-1185">Reference proteome</keyword>
<dbReference type="InterPro" id="IPR017938">
    <property type="entry name" value="Riboflavin_synthase-like_b-brl"/>
</dbReference>
<dbReference type="InterPro" id="IPR050353">
    <property type="entry name" value="PyrK_electron_transfer"/>
</dbReference>
<dbReference type="SUPFAM" id="SSF52343">
    <property type="entry name" value="Ferredoxin reductase-like, C-terminal NADP-linked domain"/>
    <property type="match status" value="1"/>
</dbReference>
<dbReference type="PROSITE" id="PS00197">
    <property type="entry name" value="2FE2S_FER_1"/>
    <property type="match status" value="1"/>
</dbReference>
<dbReference type="Proteomes" id="UP000198619">
    <property type="component" value="Unassembled WGS sequence"/>
</dbReference>
<dbReference type="Gene3D" id="3.40.50.80">
    <property type="entry name" value="Nucleotide-binding domain of ferredoxin-NADP reductase (FNR) module"/>
    <property type="match status" value="1"/>
</dbReference>
<dbReference type="STRING" id="84698.SAMN04488528_1001166"/>
<evidence type="ECO:0000313" key="2">
    <source>
        <dbReference type="EMBL" id="SFA71496.1"/>
    </source>
</evidence>
<dbReference type="Pfam" id="PF00970">
    <property type="entry name" value="FAD_binding_6"/>
    <property type="match status" value="1"/>
</dbReference>
<dbReference type="InterPro" id="IPR039261">
    <property type="entry name" value="FNR_nucleotide-bd"/>
</dbReference>
<dbReference type="AlphaFoldDB" id="A0A1I0V7H2"/>
<sequence>MKYEVADCIDAGTEFCPCHLAEAGECILCSQLHGKNFCDCINWKGVCIYKEYVDNGNKPKPQRKSYLCQVVKKQDIEENLIIYSISVPHKLARDLIHPGAYVFLHHPSTNSFYDMPISVMDVDSEENIIKLAIETKGVKTKTLSNIDENSKIMLRGPFWNGVFGLKNIYTSREGTSVIIAKGIGMAPMIPVLKKLYSNGNKIYIFMDKDPYDSIFIENYLEKYDCTVIPCSILSDGDLSPQFKDMLMEFIEKHDVNLIHCDCVDIITLKLIDILGEKLKMSCCNNTKMCCGEGICGACTTRYSGRRVKRLCKYQSDPQNVFEGRRFI</sequence>
<dbReference type="PANTHER" id="PTHR43513:SF3">
    <property type="entry name" value="DIHYDROOROTATE DEHYDROGENASE B (NAD(+)), ELECTRON TRANSFER SUBUNIT-RELATED"/>
    <property type="match status" value="1"/>
</dbReference>
<accession>A0A1I0V7H2</accession>
<dbReference type="PANTHER" id="PTHR43513">
    <property type="entry name" value="DIHYDROOROTATE DEHYDROGENASE B (NAD(+)), ELECTRON TRANSFER SUBUNIT"/>
    <property type="match status" value="1"/>
</dbReference>
<dbReference type="SUPFAM" id="SSF63380">
    <property type="entry name" value="Riboflavin synthase domain-like"/>
    <property type="match status" value="1"/>
</dbReference>
<dbReference type="EMBL" id="FOKI01000001">
    <property type="protein sequence ID" value="SFA71496.1"/>
    <property type="molecule type" value="Genomic_DNA"/>
</dbReference>
<feature type="domain" description="Flavoprotein pyridine nucleotide cytochrome reductase-like FAD-binding" evidence="1">
    <location>
        <begin position="68"/>
        <end position="158"/>
    </location>
</feature>
<dbReference type="GO" id="GO:0051537">
    <property type="term" value="F:2 iron, 2 sulfur cluster binding"/>
    <property type="evidence" value="ECO:0007669"/>
    <property type="project" value="InterPro"/>
</dbReference>
<organism evidence="2 3">
    <name type="scientific">Clostridium frigidicarnis</name>
    <dbReference type="NCBI Taxonomy" id="84698"/>
    <lineage>
        <taxon>Bacteria</taxon>
        <taxon>Bacillati</taxon>
        <taxon>Bacillota</taxon>
        <taxon>Clostridia</taxon>
        <taxon>Eubacteriales</taxon>
        <taxon>Clostridiaceae</taxon>
        <taxon>Clostridium</taxon>
    </lineage>
</organism>
<gene>
    <name evidence="2" type="ORF">SAMN04488528_1001166</name>
</gene>
<name>A0A1I0V7H2_9CLOT</name>
<dbReference type="InterPro" id="IPR008333">
    <property type="entry name" value="Cbr1-like_FAD-bd_dom"/>
</dbReference>
<dbReference type="RefSeq" id="WP_090037803.1">
    <property type="nucleotide sequence ID" value="NZ_FOKI01000001.1"/>
</dbReference>